<evidence type="ECO:0000256" key="6">
    <source>
        <dbReference type="ARBA" id="ARBA00022525"/>
    </source>
</evidence>
<dbReference type="GO" id="GO:0005507">
    <property type="term" value="F:copper ion binding"/>
    <property type="evidence" value="ECO:0007669"/>
    <property type="project" value="InterPro"/>
</dbReference>
<feature type="disulfide bond" evidence="20">
    <location>
        <begin position="171"/>
        <end position="181"/>
    </location>
</feature>
<keyword evidence="10" id="KW-0677">Repeat</keyword>
<dbReference type="InterPro" id="IPR036772">
    <property type="entry name" value="SRCR-like_dom_sf"/>
</dbReference>
<dbReference type="InterPro" id="IPR019828">
    <property type="entry name" value="Lysyl_oxidase_CS"/>
</dbReference>
<evidence type="ECO:0000256" key="10">
    <source>
        <dbReference type="ARBA" id="ARBA00022737"/>
    </source>
</evidence>
<feature type="domain" description="SRCR" evidence="21">
    <location>
        <begin position="232"/>
        <end position="349"/>
    </location>
</feature>
<feature type="disulfide bond" evidence="20">
    <location>
        <begin position="127"/>
        <end position="191"/>
    </location>
</feature>
<accession>A0A182I7X8</accession>
<dbReference type="Gene3D" id="3.10.250.10">
    <property type="entry name" value="SRCR-like domain"/>
    <property type="match status" value="2"/>
</dbReference>
<reference evidence="22" key="1">
    <citation type="submission" date="2022-08" db="UniProtKB">
        <authorList>
            <consortium name="EnsemblMetazoa"/>
        </authorList>
    </citation>
    <scope>IDENTIFICATION</scope>
    <source>
        <strain evidence="22">Dongola</strain>
    </source>
</reference>
<dbReference type="FunFam" id="3.10.250.10:FF:000035">
    <property type="entry name" value="Lysyl oxidase-like 2"/>
    <property type="match status" value="1"/>
</dbReference>
<dbReference type="PANTHER" id="PTHR45817">
    <property type="entry name" value="LYSYL OXIDASE-LIKE-RELATED"/>
    <property type="match status" value="1"/>
</dbReference>
<dbReference type="AlphaFoldDB" id="A0A182I7X8"/>
<dbReference type="VEuPathDB" id="VectorBase:AARA21_002175"/>
<feature type="disulfide bond" evidence="20">
    <location>
        <begin position="140"/>
        <end position="201"/>
    </location>
</feature>
<dbReference type="GO" id="GO:0016020">
    <property type="term" value="C:membrane"/>
    <property type="evidence" value="ECO:0007669"/>
    <property type="project" value="UniProtKB-SubCell"/>
</dbReference>
<keyword evidence="12" id="KW-1133">Transmembrane helix</keyword>
<evidence type="ECO:0000256" key="9">
    <source>
        <dbReference type="ARBA" id="ARBA00022729"/>
    </source>
</evidence>
<dbReference type="PROSITE" id="PS00926">
    <property type="entry name" value="LYSYL_OXIDASE"/>
    <property type="match status" value="1"/>
</dbReference>
<dbReference type="Pfam" id="PF01186">
    <property type="entry name" value="Lysyl_oxidase"/>
    <property type="match status" value="1"/>
</dbReference>
<keyword evidence="13" id="KW-0560">Oxidoreductase</keyword>
<keyword evidence="5" id="KW-0886">LTQ</keyword>
<comment type="subcellular location">
    <subcellularLocation>
        <location evidence="2">Membrane</location>
        <topology evidence="2">Single-pass membrane protein</topology>
    </subcellularLocation>
    <subcellularLocation>
        <location evidence="3">Secreted</location>
        <location evidence="3">Extracellular space</location>
    </subcellularLocation>
</comment>
<feature type="domain" description="SRCR" evidence="21">
    <location>
        <begin position="102"/>
        <end position="202"/>
    </location>
</feature>
<comment type="caution">
    <text evidence="20">Lacks conserved residue(s) required for the propagation of feature annotation.</text>
</comment>
<evidence type="ECO:0000256" key="5">
    <source>
        <dbReference type="ARBA" id="ARBA00022477"/>
    </source>
</evidence>
<evidence type="ECO:0000256" key="13">
    <source>
        <dbReference type="ARBA" id="ARBA00023002"/>
    </source>
</evidence>
<protein>
    <recommendedName>
        <fullName evidence="18">protein-lysine 6-oxidase</fullName>
        <ecNumber evidence="18">1.4.3.13</ecNumber>
    </recommendedName>
</protein>
<dbReference type="EnsemblMetazoa" id="AARA009686-RA">
    <property type="protein sequence ID" value="AARA009686-PA"/>
    <property type="gene ID" value="AARA009686"/>
</dbReference>
<evidence type="ECO:0000256" key="3">
    <source>
        <dbReference type="ARBA" id="ARBA00004239"/>
    </source>
</evidence>
<organism evidence="22 23">
    <name type="scientific">Anopheles arabiensis</name>
    <name type="common">Mosquito</name>
    <dbReference type="NCBI Taxonomy" id="7173"/>
    <lineage>
        <taxon>Eukaryota</taxon>
        <taxon>Metazoa</taxon>
        <taxon>Ecdysozoa</taxon>
        <taxon>Arthropoda</taxon>
        <taxon>Hexapoda</taxon>
        <taxon>Insecta</taxon>
        <taxon>Pterygota</taxon>
        <taxon>Neoptera</taxon>
        <taxon>Endopterygota</taxon>
        <taxon>Diptera</taxon>
        <taxon>Nematocera</taxon>
        <taxon>Culicoidea</taxon>
        <taxon>Culicidae</taxon>
        <taxon>Anophelinae</taxon>
        <taxon>Anopheles</taxon>
    </lineage>
</organism>
<proteinExistence type="inferred from homology"/>
<dbReference type="PRINTS" id="PR00258">
    <property type="entry name" value="SPERACTRCPTR"/>
</dbReference>
<evidence type="ECO:0000259" key="21">
    <source>
        <dbReference type="PROSITE" id="PS50287"/>
    </source>
</evidence>
<evidence type="ECO:0000256" key="7">
    <source>
        <dbReference type="ARBA" id="ARBA00022692"/>
    </source>
</evidence>
<dbReference type="InterPro" id="IPR001695">
    <property type="entry name" value="Lysyl_oxidase"/>
</dbReference>
<comment type="cofactor">
    <cofactor evidence="1">
        <name>Cu cation</name>
        <dbReference type="ChEBI" id="CHEBI:23378"/>
    </cofactor>
</comment>
<dbReference type="Pfam" id="PF00530">
    <property type="entry name" value="SRCR"/>
    <property type="match status" value="2"/>
</dbReference>
<evidence type="ECO:0000313" key="23">
    <source>
        <dbReference type="Proteomes" id="UP000075840"/>
    </source>
</evidence>
<evidence type="ECO:0000256" key="14">
    <source>
        <dbReference type="ARBA" id="ARBA00023008"/>
    </source>
</evidence>
<name>A0A182I7X8_ANOAR</name>
<dbReference type="VEuPathDB" id="VectorBase:AARA009686"/>
<dbReference type="PROSITE" id="PS50287">
    <property type="entry name" value="SRCR_2"/>
    <property type="match status" value="2"/>
</dbReference>
<dbReference type="GO" id="GO:0004720">
    <property type="term" value="F:protein-lysine 6-oxidase activity"/>
    <property type="evidence" value="ECO:0007669"/>
    <property type="project" value="UniProtKB-EC"/>
</dbReference>
<dbReference type="FunFam" id="3.10.250.10:FF:000016">
    <property type="entry name" value="Scavenger receptor cysteine-rich protein type 12"/>
    <property type="match status" value="1"/>
</dbReference>
<sequence>MRARTGRERAQHTEDWIGSFSSWTILVEGRATRDRTIDRATMSSLLVWCALLQTLLLVTLRLGDCAIAVDANRTSALEEARLQRENLVRKYLKRLKKEEGALKLVGGRGDFEGNVEVFHAGKWGAICDDEWDQAEAEVVCRQLGFPGHVKPTHTGHFGRAKRKFWMDNLWCGGKEAELTDCRFDGWGANDCESGEAAGVICKQHDTDTTTTSKPVPVELKVPKERFGQRLELRLVGGRVEGEGRVEVRIVDGPGGAGPWGSVCGDGWGLLEGNVVCRQLNLGYANNAVQTDFFSDEADGKGLPERVLLSGTECYGNESTLADCLHDPIGWDTVVTCSERKGHVAAVTCVPAMADLVFDHVEMEQSLHLEDRLMYLLQCAMEENCVATQAYEIQRDNPNWHLETRRLLKFTARVVNMGTADFRPHIPKHLWEWHLCHMHYHSMEVFATFDVIDGQGRKVAEGHKASFCLEDNQCLPGVEPRYACANYGDQGISVNCSDIYRHNIDCQWVDISELDFGEYTMRVAINPEFKVPEMRFDNNAATCRLLYTQTYARVFDCKHERP</sequence>
<keyword evidence="15" id="KW-0472">Membrane</keyword>
<evidence type="ECO:0000256" key="4">
    <source>
        <dbReference type="ARBA" id="ARBA00007492"/>
    </source>
</evidence>
<dbReference type="EMBL" id="APCN01002579">
    <property type="status" value="NOT_ANNOTATED_CDS"/>
    <property type="molecule type" value="Genomic_DNA"/>
</dbReference>
<feature type="disulfide bond" evidence="20">
    <location>
        <begin position="313"/>
        <end position="323"/>
    </location>
</feature>
<keyword evidence="9" id="KW-0732">Signal</keyword>
<dbReference type="InterPro" id="IPR050912">
    <property type="entry name" value="LOX-like_protein"/>
</dbReference>
<keyword evidence="14" id="KW-0186">Copper</keyword>
<keyword evidence="23" id="KW-1185">Reference proteome</keyword>
<evidence type="ECO:0000256" key="2">
    <source>
        <dbReference type="ARBA" id="ARBA00004167"/>
    </source>
</evidence>
<dbReference type="GO" id="GO:0005615">
    <property type="term" value="C:extracellular space"/>
    <property type="evidence" value="ECO:0007669"/>
    <property type="project" value="TreeGrafter"/>
</dbReference>
<dbReference type="InterPro" id="IPR001190">
    <property type="entry name" value="SRCR"/>
</dbReference>
<evidence type="ECO:0000256" key="18">
    <source>
        <dbReference type="ARBA" id="ARBA00038869"/>
    </source>
</evidence>
<evidence type="ECO:0000256" key="19">
    <source>
        <dbReference type="ARBA" id="ARBA00047861"/>
    </source>
</evidence>
<dbReference type="PRINTS" id="PR00074">
    <property type="entry name" value="LYSYLOXIDASE"/>
</dbReference>
<keyword evidence="8" id="KW-0479">Metal-binding</keyword>
<dbReference type="PANTHER" id="PTHR45817:SF4">
    <property type="entry name" value="LYSYL OXIDASE-LIKE-RELATED"/>
    <property type="match status" value="1"/>
</dbReference>
<dbReference type="SMART" id="SM00202">
    <property type="entry name" value="SR"/>
    <property type="match status" value="2"/>
</dbReference>
<evidence type="ECO:0000256" key="20">
    <source>
        <dbReference type="PROSITE-ProRule" id="PRU00196"/>
    </source>
</evidence>
<keyword evidence="16 20" id="KW-1015">Disulfide bond</keyword>
<evidence type="ECO:0000256" key="8">
    <source>
        <dbReference type="ARBA" id="ARBA00022723"/>
    </source>
</evidence>
<evidence type="ECO:0000256" key="1">
    <source>
        <dbReference type="ARBA" id="ARBA00001935"/>
    </source>
</evidence>
<evidence type="ECO:0000256" key="16">
    <source>
        <dbReference type="ARBA" id="ARBA00023157"/>
    </source>
</evidence>
<keyword evidence="11" id="KW-0801">TPQ</keyword>
<keyword evidence="7" id="KW-0812">Transmembrane</keyword>
<evidence type="ECO:0000256" key="15">
    <source>
        <dbReference type="ARBA" id="ARBA00023136"/>
    </source>
</evidence>
<keyword evidence="6" id="KW-0964">Secreted</keyword>
<evidence type="ECO:0000256" key="12">
    <source>
        <dbReference type="ARBA" id="ARBA00022989"/>
    </source>
</evidence>
<evidence type="ECO:0000256" key="11">
    <source>
        <dbReference type="ARBA" id="ARBA00022772"/>
    </source>
</evidence>
<comment type="similarity">
    <text evidence="4">Belongs to the lysyl oxidase family.</text>
</comment>
<dbReference type="EC" id="1.4.3.13" evidence="18"/>
<dbReference type="SUPFAM" id="SSF56487">
    <property type="entry name" value="SRCR-like"/>
    <property type="match status" value="2"/>
</dbReference>
<evidence type="ECO:0000256" key="17">
    <source>
        <dbReference type="ARBA" id="ARBA00023180"/>
    </source>
</evidence>
<keyword evidence="17" id="KW-0325">Glycoprotein</keyword>
<evidence type="ECO:0000313" key="22">
    <source>
        <dbReference type="EnsemblMetazoa" id="AARA009686-PA"/>
    </source>
</evidence>
<dbReference type="PROSITE" id="PS00420">
    <property type="entry name" value="SRCR_1"/>
    <property type="match status" value="1"/>
</dbReference>
<dbReference type="Proteomes" id="UP000075840">
    <property type="component" value="Unassembled WGS sequence"/>
</dbReference>
<comment type="catalytic activity">
    <reaction evidence="19">
        <text>L-lysyl-[protein] + O2 + H2O = (S)-2-amino-6-oxohexanoyl-[protein] + H2O2 + NH4(+)</text>
        <dbReference type="Rhea" id="RHEA:24544"/>
        <dbReference type="Rhea" id="RHEA-COMP:9752"/>
        <dbReference type="Rhea" id="RHEA-COMP:12448"/>
        <dbReference type="ChEBI" id="CHEBI:15377"/>
        <dbReference type="ChEBI" id="CHEBI:15379"/>
        <dbReference type="ChEBI" id="CHEBI:16240"/>
        <dbReference type="ChEBI" id="CHEBI:28938"/>
        <dbReference type="ChEBI" id="CHEBI:29969"/>
        <dbReference type="ChEBI" id="CHEBI:131803"/>
        <dbReference type="EC" id="1.4.3.13"/>
    </reaction>
</comment>